<sequence length="151" mass="16445">MKTMKGDLLQLAVDGHFDVIVHGCNCFCRMGAGIARSIKTVFPEAFQADLATKEGDEKKLGSFSSATVRQNGHTITVVNGYTQYNSFGEGVLVDYKAVRKLFSRLKKEYGGKRIGYPKIGAGLAGGNWKKISAIIDEELQGEDHTLVIFGP</sequence>
<protein>
    <recommendedName>
        <fullName evidence="2">Macro domain-containing protein</fullName>
    </recommendedName>
</protein>
<dbReference type="Proteomes" id="UP000826725">
    <property type="component" value="Chromosome"/>
</dbReference>
<dbReference type="SMART" id="SM00506">
    <property type="entry name" value="A1pp"/>
    <property type="match status" value="1"/>
</dbReference>
<evidence type="ECO:0000256" key="1">
    <source>
        <dbReference type="ARBA" id="ARBA00035885"/>
    </source>
</evidence>
<dbReference type="AlphaFoldDB" id="A0A8D5JDS0"/>
<evidence type="ECO:0000313" key="3">
    <source>
        <dbReference type="EMBL" id="BCL61473.1"/>
    </source>
</evidence>
<evidence type="ECO:0000259" key="2">
    <source>
        <dbReference type="PROSITE" id="PS51154"/>
    </source>
</evidence>
<dbReference type="PROSITE" id="PS51154">
    <property type="entry name" value="MACRO"/>
    <property type="match status" value="1"/>
</dbReference>
<gene>
    <name evidence="3" type="ORF">DGMP_21660</name>
</gene>
<name>A0A8D5JDS0_9BACT</name>
<dbReference type="Pfam" id="PF01661">
    <property type="entry name" value="Macro"/>
    <property type="match status" value="1"/>
</dbReference>
<proteinExistence type="predicted"/>
<dbReference type="EMBL" id="AP024086">
    <property type="protein sequence ID" value="BCL61473.1"/>
    <property type="molecule type" value="Genomic_DNA"/>
</dbReference>
<dbReference type="InterPro" id="IPR050892">
    <property type="entry name" value="ADP-ribose_metab_enzymes"/>
</dbReference>
<dbReference type="KEGG" id="dbk:DGMP_21660"/>
<keyword evidence="4" id="KW-1185">Reference proteome</keyword>
<dbReference type="RefSeq" id="WP_228853921.1">
    <property type="nucleotide sequence ID" value="NZ_AP024086.1"/>
</dbReference>
<organism evidence="3 4">
    <name type="scientific">Desulfomarina profundi</name>
    <dbReference type="NCBI Taxonomy" id="2772557"/>
    <lineage>
        <taxon>Bacteria</taxon>
        <taxon>Pseudomonadati</taxon>
        <taxon>Thermodesulfobacteriota</taxon>
        <taxon>Desulfobulbia</taxon>
        <taxon>Desulfobulbales</taxon>
        <taxon>Desulfobulbaceae</taxon>
        <taxon>Desulfomarina</taxon>
    </lineage>
</organism>
<feature type="domain" description="Macro" evidence="2">
    <location>
        <begin position="1"/>
        <end position="151"/>
    </location>
</feature>
<reference evidence="3" key="1">
    <citation type="submission" date="2020-09" db="EMBL/GenBank/DDBJ databases">
        <title>Desulfogranum mesoprofundum gen. nov., sp. nov., a novel mesophilic, sulfate-reducing chemolithoautotroph isolated from a deep-sea hydrothermal vent chimney in the Suiyo Seamount.</title>
        <authorList>
            <person name="Hashimoto Y."/>
            <person name="Nakagawa S."/>
        </authorList>
    </citation>
    <scope>NUCLEOTIDE SEQUENCE</scope>
    <source>
        <strain evidence="3">KT2</strain>
    </source>
</reference>
<evidence type="ECO:0000313" key="4">
    <source>
        <dbReference type="Proteomes" id="UP000826725"/>
    </source>
</evidence>
<dbReference type="PANTHER" id="PTHR12521">
    <property type="entry name" value="PROTEIN C6ORF130"/>
    <property type="match status" value="1"/>
</dbReference>
<dbReference type="InterPro" id="IPR002589">
    <property type="entry name" value="Macro_dom"/>
</dbReference>
<accession>A0A8D5JDS0</accession>
<dbReference type="GO" id="GO:0140291">
    <property type="term" value="P:peptidyl-glutamate ADP-deribosylation"/>
    <property type="evidence" value="ECO:0007669"/>
    <property type="project" value="TreeGrafter"/>
</dbReference>
<dbReference type="PANTHER" id="PTHR12521:SF0">
    <property type="entry name" value="ADP-RIBOSE GLYCOHYDROLASE OARD1"/>
    <property type="match status" value="1"/>
</dbReference>
<comment type="catalytic activity">
    <reaction evidence="1">
        <text>an N-(ADP-alpha-D-ribosyl)-thymidine in DNA + H2O = a thymidine in DNA + ADP-D-ribose</text>
        <dbReference type="Rhea" id="RHEA:71655"/>
        <dbReference type="Rhea" id="RHEA-COMP:13556"/>
        <dbReference type="Rhea" id="RHEA-COMP:18051"/>
        <dbReference type="ChEBI" id="CHEBI:15377"/>
        <dbReference type="ChEBI" id="CHEBI:57967"/>
        <dbReference type="ChEBI" id="CHEBI:137386"/>
        <dbReference type="ChEBI" id="CHEBI:191199"/>
    </reaction>
    <physiologicalReaction direction="left-to-right" evidence="1">
        <dbReference type="Rhea" id="RHEA:71656"/>
    </physiologicalReaction>
</comment>